<comment type="similarity">
    <text evidence="3">Belongs to the SHFL family.</text>
</comment>
<sequence length="182" mass="19429">MKGGGPLYRNPDVLQLLPDNLLRTHPRVAEVLAAHLEALQVSLLLFPPALPGVAEVLRSRVVQAPGRRLAVASGPYRVGLPSPLPVAPNTTRAVAPSRSGEDPYVPGTHCVHPKSRQINRKPRVVHPSLVHISTGSTVATCLSQGNLLEDDLDDLIVSDLQSIPEEESEDDDDDENGGANEG</sequence>
<protein>
    <submittedName>
        <fullName evidence="8">RYDEN protein</fullName>
    </submittedName>
</protein>
<evidence type="ECO:0000256" key="1">
    <source>
        <dbReference type="ARBA" id="ARBA00004123"/>
    </source>
</evidence>
<reference evidence="8 9" key="1">
    <citation type="journal article" date="2021" name="Cell">
        <title>Tracing the genetic footprints of vertebrate landing in non-teleost ray-finned fishes.</title>
        <authorList>
            <person name="Bi X."/>
            <person name="Wang K."/>
            <person name="Yang L."/>
            <person name="Pan H."/>
            <person name="Jiang H."/>
            <person name="Wei Q."/>
            <person name="Fang M."/>
            <person name="Yu H."/>
            <person name="Zhu C."/>
            <person name="Cai Y."/>
            <person name="He Y."/>
            <person name="Gan X."/>
            <person name="Zeng H."/>
            <person name="Yu D."/>
            <person name="Zhu Y."/>
            <person name="Jiang H."/>
            <person name="Qiu Q."/>
            <person name="Yang H."/>
            <person name="Zhang Y.E."/>
            <person name="Wang W."/>
            <person name="Zhu M."/>
            <person name="He S."/>
            <person name="Zhang G."/>
        </authorList>
    </citation>
    <scope>NUCLEOTIDE SEQUENCE [LARGE SCALE GENOMIC DNA]</scope>
    <source>
        <strain evidence="8">Bchr_013</strain>
    </source>
</reference>
<name>A0A8X7XLM7_POLSE</name>
<evidence type="ECO:0000256" key="3">
    <source>
        <dbReference type="ARBA" id="ARBA00005469"/>
    </source>
</evidence>
<evidence type="ECO:0000256" key="4">
    <source>
        <dbReference type="ARBA" id="ARBA00022490"/>
    </source>
</evidence>
<dbReference type="PANTHER" id="PTHR16135">
    <property type="entry name" value="REPRESSOR OF YIELD OF DENV PROTEIN"/>
    <property type="match status" value="1"/>
</dbReference>
<dbReference type="AlphaFoldDB" id="A0A8X7XLM7"/>
<dbReference type="GO" id="GO:0000932">
    <property type="term" value="C:P-body"/>
    <property type="evidence" value="ECO:0007669"/>
    <property type="project" value="UniProtKB-SubCell"/>
</dbReference>
<evidence type="ECO:0000256" key="7">
    <source>
        <dbReference type="SAM" id="MobiDB-lite"/>
    </source>
</evidence>
<proteinExistence type="inferred from homology"/>
<comment type="caution">
    <text evidence="8">The sequence shown here is derived from an EMBL/GenBank/DDBJ whole genome shotgun (WGS) entry which is preliminary data.</text>
</comment>
<dbReference type="GO" id="GO:0043022">
    <property type="term" value="F:ribosome binding"/>
    <property type="evidence" value="ECO:0007669"/>
    <property type="project" value="TreeGrafter"/>
</dbReference>
<dbReference type="Pfam" id="PF15135">
    <property type="entry name" value="UPF0515"/>
    <property type="match status" value="1"/>
</dbReference>
<dbReference type="GO" id="GO:0045087">
    <property type="term" value="P:innate immune response"/>
    <property type="evidence" value="ECO:0007669"/>
    <property type="project" value="TreeGrafter"/>
</dbReference>
<feature type="non-terminal residue" evidence="8">
    <location>
        <position position="182"/>
    </location>
</feature>
<dbReference type="PANTHER" id="PTHR16135:SF2">
    <property type="entry name" value="SHIFTLESS ANTIVIRAL INHIBITOR OF RIBOSOMAL FRAMESHIFTING PROTEIN"/>
    <property type="match status" value="1"/>
</dbReference>
<comment type="subcellular location">
    <subcellularLocation>
        <location evidence="2">Cytoplasm</location>
        <location evidence="2">P-body</location>
    </subcellularLocation>
    <subcellularLocation>
        <location evidence="1">Nucleus</location>
    </subcellularLocation>
</comment>
<evidence type="ECO:0000313" key="8">
    <source>
        <dbReference type="EMBL" id="KAG2470633.1"/>
    </source>
</evidence>
<keyword evidence="5" id="KW-0694">RNA-binding</keyword>
<dbReference type="GO" id="GO:1990825">
    <property type="term" value="F:sequence-specific mRNA binding"/>
    <property type="evidence" value="ECO:0007669"/>
    <property type="project" value="TreeGrafter"/>
</dbReference>
<dbReference type="GO" id="GO:0005634">
    <property type="term" value="C:nucleus"/>
    <property type="evidence" value="ECO:0007669"/>
    <property type="project" value="UniProtKB-SubCell"/>
</dbReference>
<feature type="region of interest" description="Disordered" evidence="7">
    <location>
        <begin position="157"/>
        <end position="182"/>
    </location>
</feature>
<dbReference type="Proteomes" id="UP000886611">
    <property type="component" value="Unassembled WGS sequence"/>
</dbReference>
<organism evidence="8 9">
    <name type="scientific">Polypterus senegalus</name>
    <name type="common">Senegal bichir</name>
    <dbReference type="NCBI Taxonomy" id="55291"/>
    <lineage>
        <taxon>Eukaryota</taxon>
        <taxon>Metazoa</taxon>
        <taxon>Chordata</taxon>
        <taxon>Craniata</taxon>
        <taxon>Vertebrata</taxon>
        <taxon>Euteleostomi</taxon>
        <taxon>Actinopterygii</taxon>
        <taxon>Polypteriformes</taxon>
        <taxon>Polypteridae</taxon>
        <taxon>Polypterus</taxon>
    </lineage>
</organism>
<evidence type="ECO:0000256" key="2">
    <source>
        <dbReference type="ARBA" id="ARBA00004201"/>
    </source>
</evidence>
<keyword evidence="6" id="KW-0539">Nucleus</keyword>
<dbReference type="EMBL" id="JAATIS010000094">
    <property type="protein sequence ID" value="KAG2470633.1"/>
    <property type="molecule type" value="Genomic_DNA"/>
</dbReference>
<evidence type="ECO:0000256" key="6">
    <source>
        <dbReference type="ARBA" id="ARBA00023242"/>
    </source>
</evidence>
<evidence type="ECO:0000313" key="9">
    <source>
        <dbReference type="Proteomes" id="UP000886611"/>
    </source>
</evidence>
<evidence type="ECO:0000256" key="5">
    <source>
        <dbReference type="ARBA" id="ARBA00022884"/>
    </source>
</evidence>
<feature type="non-terminal residue" evidence="8">
    <location>
        <position position="1"/>
    </location>
</feature>
<accession>A0A8X7XLM7</accession>
<keyword evidence="9" id="KW-1185">Reference proteome</keyword>
<keyword evidence="4" id="KW-0963">Cytoplasm</keyword>
<gene>
    <name evidence="8" type="primary">Ryden_1</name>
    <name evidence="8" type="ORF">GTO96_0006469</name>
</gene>
<dbReference type="GO" id="GO:0075523">
    <property type="term" value="P:viral translational frameshifting"/>
    <property type="evidence" value="ECO:0007669"/>
    <property type="project" value="TreeGrafter"/>
</dbReference>
<feature type="compositionally biased region" description="Acidic residues" evidence="7">
    <location>
        <begin position="164"/>
        <end position="176"/>
    </location>
</feature>
<dbReference type="InterPro" id="IPR026795">
    <property type="entry name" value="SHFL"/>
</dbReference>